<dbReference type="EMBL" id="HBUE01213047">
    <property type="protein sequence ID" value="CAG6535307.1"/>
    <property type="molecule type" value="Transcribed_RNA"/>
</dbReference>
<accession>A0A8D8FVC7</accession>
<proteinExistence type="predicted"/>
<protein>
    <submittedName>
        <fullName evidence="1">(northern house mosquito) hypothetical protein</fullName>
    </submittedName>
</protein>
<evidence type="ECO:0000313" key="1">
    <source>
        <dbReference type="EMBL" id="CAG6483779.1"/>
    </source>
</evidence>
<dbReference type="EMBL" id="HBUE01319547">
    <property type="protein sequence ID" value="CAG6587292.1"/>
    <property type="molecule type" value="Transcribed_RNA"/>
</dbReference>
<reference evidence="1" key="1">
    <citation type="submission" date="2021-05" db="EMBL/GenBank/DDBJ databases">
        <authorList>
            <person name="Alioto T."/>
            <person name="Alioto T."/>
            <person name="Gomez Garrido J."/>
        </authorList>
    </citation>
    <scope>NUCLEOTIDE SEQUENCE</scope>
</reference>
<dbReference type="AlphaFoldDB" id="A0A8D8FVC7"/>
<name>A0A8D8FVC7_CULPI</name>
<dbReference type="EMBL" id="HBUE01097709">
    <property type="protein sequence ID" value="CAG6483779.1"/>
    <property type="molecule type" value="Transcribed_RNA"/>
</dbReference>
<organism evidence="1">
    <name type="scientific">Culex pipiens</name>
    <name type="common">House mosquito</name>
    <dbReference type="NCBI Taxonomy" id="7175"/>
    <lineage>
        <taxon>Eukaryota</taxon>
        <taxon>Metazoa</taxon>
        <taxon>Ecdysozoa</taxon>
        <taxon>Arthropoda</taxon>
        <taxon>Hexapoda</taxon>
        <taxon>Insecta</taxon>
        <taxon>Pterygota</taxon>
        <taxon>Neoptera</taxon>
        <taxon>Endopterygota</taxon>
        <taxon>Diptera</taxon>
        <taxon>Nematocera</taxon>
        <taxon>Culicoidea</taxon>
        <taxon>Culicidae</taxon>
        <taxon>Culicinae</taxon>
        <taxon>Culicini</taxon>
        <taxon>Culex</taxon>
        <taxon>Culex</taxon>
    </lineage>
</organism>
<sequence>MKICSLISVSSGGIFSQISPLSKIRTWLQKLHSLTLVRKVRSPKAAVFREKTSSSMKRATSARIVVQTTRRNSVAVPRGSSIGRKKSEFRIRYMLILKANYL</sequence>